<keyword evidence="3" id="KW-1185">Reference proteome</keyword>
<protein>
    <submittedName>
        <fullName evidence="2">Uncharacterized protein</fullName>
    </submittedName>
</protein>
<evidence type="ECO:0000256" key="1">
    <source>
        <dbReference type="SAM" id="SignalP"/>
    </source>
</evidence>
<name>A0A239P0C3_9ACTN</name>
<dbReference type="OrthoDB" id="3853489at2"/>
<sequence>MTHRKPRTSTVGRQAVRLGLLTTAGLVALATAAPAGAAPGSRIPRSVGAVVDEAHTLANRAHPVQYDEEFSIHEFGPLVAAAAHNRAVAASVGCSLSRPCRSIALSFQIVTTSGVDLRRINATNISRAVNQHCAGCQTFAGAYQFIVATPRPLTLSARDRNRLADIRRRVAELRRCGDPVPEIERRADALAAEVRAVLDRAAAAVPAGAGASPLREFRPTVTMHRHVS</sequence>
<keyword evidence="1" id="KW-0732">Signal</keyword>
<dbReference type="Proteomes" id="UP000198280">
    <property type="component" value="Unassembled WGS sequence"/>
</dbReference>
<feature type="signal peptide" evidence="1">
    <location>
        <begin position="1"/>
        <end position="37"/>
    </location>
</feature>
<dbReference type="EMBL" id="FZOF01000068">
    <property type="protein sequence ID" value="SNT60545.1"/>
    <property type="molecule type" value="Genomic_DNA"/>
</dbReference>
<evidence type="ECO:0000313" key="3">
    <source>
        <dbReference type="Proteomes" id="UP000198280"/>
    </source>
</evidence>
<reference evidence="2 3" key="1">
    <citation type="submission" date="2017-06" db="EMBL/GenBank/DDBJ databases">
        <authorList>
            <person name="Kim H.J."/>
            <person name="Triplett B.A."/>
        </authorList>
    </citation>
    <scope>NUCLEOTIDE SEQUENCE [LARGE SCALE GENOMIC DNA]</scope>
    <source>
        <strain evidence="2 3">CGMCC 4.1858</strain>
    </source>
</reference>
<accession>A0A239P0C3</accession>
<proteinExistence type="predicted"/>
<organism evidence="2 3">
    <name type="scientific">Actinacidiphila glaucinigra</name>
    <dbReference type="NCBI Taxonomy" id="235986"/>
    <lineage>
        <taxon>Bacteria</taxon>
        <taxon>Bacillati</taxon>
        <taxon>Actinomycetota</taxon>
        <taxon>Actinomycetes</taxon>
        <taxon>Kitasatosporales</taxon>
        <taxon>Streptomycetaceae</taxon>
        <taxon>Actinacidiphila</taxon>
    </lineage>
</organism>
<evidence type="ECO:0000313" key="2">
    <source>
        <dbReference type="EMBL" id="SNT60545.1"/>
    </source>
</evidence>
<dbReference type="RefSeq" id="WP_089229496.1">
    <property type="nucleotide sequence ID" value="NZ_FZOF01000068.1"/>
</dbReference>
<dbReference type="AlphaFoldDB" id="A0A239P0C3"/>
<feature type="chain" id="PRO_5012579700" evidence="1">
    <location>
        <begin position="38"/>
        <end position="228"/>
    </location>
</feature>
<gene>
    <name evidence="2" type="ORF">SAMN05216252_1685</name>
</gene>